<reference evidence="2 3" key="2">
    <citation type="submission" date="2015-03" db="EMBL/GenBank/DDBJ databases">
        <authorList>
            <person name="Chan K.-G."/>
        </authorList>
    </citation>
    <scope>NUCLEOTIDE SEQUENCE [LARGE SCALE GENOMIC DNA]</scope>
    <source>
        <strain evidence="2 3">RB-25</strain>
    </source>
</reference>
<dbReference type="EMBL" id="CP007044">
    <property type="protein sequence ID" value="AHG19705.1"/>
    <property type="molecule type" value="Genomic_DNA"/>
</dbReference>
<protein>
    <recommendedName>
        <fullName evidence="4">Hemolysin</fullName>
    </recommendedName>
</protein>
<dbReference type="KEGG" id="sfo:Z042_08790"/>
<gene>
    <name evidence="2" type="ORF">Z042_08790</name>
</gene>
<evidence type="ECO:0000313" key="2">
    <source>
        <dbReference type="EMBL" id="AHG19705.1"/>
    </source>
</evidence>
<feature type="signal peptide" evidence="1">
    <location>
        <begin position="1"/>
        <end position="25"/>
    </location>
</feature>
<proteinExistence type="predicted"/>
<reference evidence="2 3" key="1">
    <citation type="submission" date="2014-01" db="EMBL/GenBank/DDBJ databases">
        <title>Isolation of Serratia multitudinisentens RB-25 from Ex-Landfill site.</title>
        <authorList>
            <person name="Robson E.H.J."/>
        </authorList>
    </citation>
    <scope>NUCLEOTIDE SEQUENCE [LARGE SCALE GENOMIC DNA]</scope>
    <source>
        <strain evidence="2 3">RB-25</strain>
    </source>
</reference>
<dbReference type="HOGENOM" id="CLU_168197_0_0_6"/>
<dbReference type="RefSeq" id="WP_037406016.1">
    <property type="nucleotide sequence ID" value="NZ_CP007044.2"/>
</dbReference>
<keyword evidence="1" id="KW-0732">Signal</keyword>
<evidence type="ECO:0008006" key="4">
    <source>
        <dbReference type="Google" id="ProtNLM"/>
    </source>
</evidence>
<dbReference type="Proteomes" id="UP000019030">
    <property type="component" value="Chromosome"/>
</dbReference>
<name>W0LCL2_9GAMM</name>
<dbReference type="AlphaFoldDB" id="W0LCL2"/>
<feature type="chain" id="PRO_5004792416" description="Hemolysin" evidence="1">
    <location>
        <begin position="26"/>
        <end position="99"/>
    </location>
</feature>
<accession>W0LCL2</accession>
<sequence>MASVMKLLMPVSALVLVLFSFSVAAKVSQLSDEAVKKMIIQESIQAYPGNCPCPFNSARNGSRCGKRSAWSRAGGYTPICYKEEVTKEMINEWRESHNQ</sequence>
<evidence type="ECO:0000256" key="1">
    <source>
        <dbReference type="SAM" id="SignalP"/>
    </source>
</evidence>
<organism evidence="2 3">
    <name type="scientific">Chania multitudinisentens RB-25</name>
    <dbReference type="NCBI Taxonomy" id="1441930"/>
    <lineage>
        <taxon>Bacteria</taxon>
        <taxon>Pseudomonadati</taxon>
        <taxon>Pseudomonadota</taxon>
        <taxon>Gammaproteobacteria</taxon>
        <taxon>Enterobacterales</taxon>
        <taxon>Yersiniaceae</taxon>
        <taxon>Chania</taxon>
    </lineage>
</organism>
<evidence type="ECO:0000313" key="3">
    <source>
        <dbReference type="Proteomes" id="UP000019030"/>
    </source>
</evidence>
<keyword evidence="3" id="KW-1185">Reference proteome</keyword>
<dbReference type="eggNOG" id="COG3103">
    <property type="taxonomic scope" value="Bacteria"/>
</dbReference>